<accession>A0A2H3JER8</accession>
<dbReference type="EMBL" id="KB467843">
    <property type="protein sequence ID" value="PCH35194.1"/>
    <property type="molecule type" value="Genomic_DNA"/>
</dbReference>
<proteinExistence type="predicted"/>
<dbReference type="AlphaFoldDB" id="A0A2H3JER8"/>
<sequence>MNPFNQGGWGSGSGVAPSIFGALPSLPITDTIPRSMQPNSVTFQFTNFNTTILNCTILGPQGRAAYRIVTDPTAPSSTMWKDNESRNVATVNWQPNATVEIRGIASKQRVRDWLRLSSDQSKRIMQIGAIQYAWSPIDNFVCLYKVQSTAPTVLARIARGQRMVMLEMTPEAMQLGLLEAAIVATVMFTCGHNVD</sequence>
<name>A0A2H3JER8_WOLCO</name>
<dbReference type="Proteomes" id="UP000218811">
    <property type="component" value="Unassembled WGS sequence"/>
</dbReference>
<dbReference type="Pfam" id="PF20236">
    <property type="entry name" value="DUF6593"/>
    <property type="match status" value="1"/>
</dbReference>
<evidence type="ECO:0000313" key="2">
    <source>
        <dbReference type="EMBL" id="PCH35194.1"/>
    </source>
</evidence>
<gene>
    <name evidence="2" type="ORF">WOLCODRAFT_91463</name>
</gene>
<organism evidence="2 3">
    <name type="scientific">Wolfiporia cocos (strain MD-104)</name>
    <name type="common">Brown rot fungus</name>
    <dbReference type="NCBI Taxonomy" id="742152"/>
    <lineage>
        <taxon>Eukaryota</taxon>
        <taxon>Fungi</taxon>
        <taxon>Dikarya</taxon>
        <taxon>Basidiomycota</taxon>
        <taxon>Agaricomycotina</taxon>
        <taxon>Agaricomycetes</taxon>
        <taxon>Polyporales</taxon>
        <taxon>Phaeolaceae</taxon>
        <taxon>Wolfiporia</taxon>
    </lineage>
</organism>
<evidence type="ECO:0000259" key="1">
    <source>
        <dbReference type="Pfam" id="PF20236"/>
    </source>
</evidence>
<dbReference type="OMA" id="QCGRNID"/>
<dbReference type="InterPro" id="IPR046528">
    <property type="entry name" value="DUF6593"/>
</dbReference>
<feature type="domain" description="DUF6593" evidence="1">
    <location>
        <begin position="52"/>
        <end position="177"/>
    </location>
</feature>
<reference evidence="2 3" key="1">
    <citation type="journal article" date="2012" name="Science">
        <title>The Paleozoic origin of enzymatic lignin decomposition reconstructed from 31 fungal genomes.</title>
        <authorList>
            <person name="Floudas D."/>
            <person name="Binder M."/>
            <person name="Riley R."/>
            <person name="Barry K."/>
            <person name="Blanchette R.A."/>
            <person name="Henrissat B."/>
            <person name="Martinez A.T."/>
            <person name="Otillar R."/>
            <person name="Spatafora J.W."/>
            <person name="Yadav J.S."/>
            <person name="Aerts A."/>
            <person name="Benoit I."/>
            <person name="Boyd A."/>
            <person name="Carlson A."/>
            <person name="Copeland A."/>
            <person name="Coutinho P.M."/>
            <person name="de Vries R.P."/>
            <person name="Ferreira P."/>
            <person name="Findley K."/>
            <person name="Foster B."/>
            <person name="Gaskell J."/>
            <person name="Glotzer D."/>
            <person name="Gorecki P."/>
            <person name="Heitman J."/>
            <person name="Hesse C."/>
            <person name="Hori C."/>
            <person name="Igarashi K."/>
            <person name="Jurgens J.A."/>
            <person name="Kallen N."/>
            <person name="Kersten P."/>
            <person name="Kohler A."/>
            <person name="Kuees U."/>
            <person name="Kumar T.K.A."/>
            <person name="Kuo A."/>
            <person name="LaButti K."/>
            <person name="Larrondo L.F."/>
            <person name="Lindquist E."/>
            <person name="Ling A."/>
            <person name="Lombard V."/>
            <person name="Lucas S."/>
            <person name="Lundell T."/>
            <person name="Martin R."/>
            <person name="McLaughlin D.J."/>
            <person name="Morgenstern I."/>
            <person name="Morin E."/>
            <person name="Murat C."/>
            <person name="Nagy L.G."/>
            <person name="Nolan M."/>
            <person name="Ohm R.A."/>
            <person name="Patyshakuliyeva A."/>
            <person name="Rokas A."/>
            <person name="Ruiz-Duenas F.J."/>
            <person name="Sabat G."/>
            <person name="Salamov A."/>
            <person name="Samejima M."/>
            <person name="Schmutz J."/>
            <person name="Slot J.C."/>
            <person name="St John F."/>
            <person name="Stenlid J."/>
            <person name="Sun H."/>
            <person name="Sun S."/>
            <person name="Syed K."/>
            <person name="Tsang A."/>
            <person name="Wiebenga A."/>
            <person name="Young D."/>
            <person name="Pisabarro A."/>
            <person name="Eastwood D.C."/>
            <person name="Martin F."/>
            <person name="Cullen D."/>
            <person name="Grigoriev I.V."/>
            <person name="Hibbett D.S."/>
        </authorList>
    </citation>
    <scope>NUCLEOTIDE SEQUENCE [LARGE SCALE GENOMIC DNA]</scope>
    <source>
        <strain evidence="2 3">MD-104</strain>
    </source>
</reference>
<protein>
    <recommendedName>
        <fullName evidence="1">DUF6593 domain-containing protein</fullName>
    </recommendedName>
</protein>
<evidence type="ECO:0000313" key="3">
    <source>
        <dbReference type="Proteomes" id="UP000218811"/>
    </source>
</evidence>
<dbReference type="OrthoDB" id="3191568at2759"/>
<keyword evidence="3" id="KW-1185">Reference proteome</keyword>